<evidence type="ECO:0000313" key="1">
    <source>
        <dbReference type="EMBL" id="KAF1952736.1"/>
    </source>
</evidence>
<keyword evidence="2" id="KW-1185">Reference proteome</keyword>
<evidence type="ECO:0000313" key="2">
    <source>
        <dbReference type="Proteomes" id="UP000800035"/>
    </source>
</evidence>
<dbReference type="EMBL" id="ML977008">
    <property type="protein sequence ID" value="KAF1952736.1"/>
    <property type="molecule type" value="Genomic_DNA"/>
</dbReference>
<feature type="non-terminal residue" evidence="1">
    <location>
        <position position="1"/>
    </location>
</feature>
<accession>A0A6A5TPK3</accession>
<reference evidence="1" key="1">
    <citation type="journal article" date="2020" name="Stud. Mycol.">
        <title>101 Dothideomycetes genomes: a test case for predicting lifestyles and emergence of pathogens.</title>
        <authorList>
            <person name="Haridas S."/>
            <person name="Albert R."/>
            <person name="Binder M."/>
            <person name="Bloem J."/>
            <person name="Labutti K."/>
            <person name="Salamov A."/>
            <person name="Andreopoulos B."/>
            <person name="Baker S."/>
            <person name="Barry K."/>
            <person name="Bills G."/>
            <person name="Bluhm B."/>
            <person name="Cannon C."/>
            <person name="Castanera R."/>
            <person name="Culley D."/>
            <person name="Daum C."/>
            <person name="Ezra D."/>
            <person name="Gonzalez J."/>
            <person name="Henrissat B."/>
            <person name="Kuo A."/>
            <person name="Liang C."/>
            <person name="Lipzen A."/>
            <person name="Lutzoni F."/>
            <person name="Magnuson J."/>
            <person name="Mondo S."/>
            <person name="Nolan M."/>
            <person name="Ohm R."/>
            <person name="Pangilinan J."/>
            <person name="Park H.-J."/>
            <person name="Ramirez L."/>
            <person name="Alfaro M."/>
            <person name="Sun H."/>
            <person name="Tritt A."/>
            <person name="Yoshinaga Y."/>
            <person name="Zwiers L.-H."/>
            <person name="Turgeon B."/>
            <person name="Goodwin S."/>
            <person name="Spatafora J."/>
            <person name="Crous P."/>
            <person name="Grigoriev I."/>
        </authorList>
    </citation>
    <scope>NUCLEOTIDE SEQUENCE</scope>
    <source>
        <strain evidence="1">CBS 675.92</strain>
    </source>
</reference>
<dbReference type="Proteomes" id="UP000800035">
    <property type="component" value="Unassembled WGS sequence"/>
</dbReference>
<dbReference type="AlphaFoldDB" id="A0A6A5TPK3"/>
<protein>
    <submittedName>
        <fullName evidence="1">Uncharacterized protein</fullName>
    </submittedName>
</protein>
<name>A0A6A5TPK3_9PLEO</name>
<gene>
    <name evidence="1" type="ORF">CC80DRAFT_421565</name>
</gene>
<dbReference type="OrthoDB" id="5359231at2759"/>
<proteinExistence type="predicted"/>
<sequence>RMWPQPADACTCLKRLHNILNPALPSAYGDGMSIMGKRSVTSILDNRALVYMLKREYAGKEGGLGIIIIVRFNRDITLGKAKDTILLNGEGAKGGSKLY</sequence>
<organism evidence="1 2">
    <name type="scientific">Byssothecium circinans</name>
    <dbReference type="NCBI Taxonomy" id="147558"/>
    <lineage>
        <taxon>Eukaryota</taxon>
        <taxon>Fungi</taxon>
        <taxon>Dikarya</taxon>
        <taxon>Ascomycota</taxon>
        <taxon>Pezizomycotina</taxon>
        <taxon>Dothideomycetes</taxon>
        <taxon>Pleosporomycetidae</taxon>
        <taxon>Pleosporales</taxon>
        <taxon>Massarineae</taxon>
        <taxon>Massarinaceae</taxon>
        <taxon>Byssothecium</taxon>
    </lineage>
</organism>